<comment type="caution">
    <text evidence="2">The sequence shown here is derived from an EMBL/GenBank/DDBJ whole genome shotgun (WGS) entry which is preliminary data.</text>
</comment>
<dbReference type="RefSeq" id="WP_380868968.1">
    <property type="nucleotide sequence ID" value="NZ_JBHUMA010000006.1"/>
</dbReference>
<dbReference type="EMBL" id="JBHUMA010000006">
    <property type="protein sequence ID" value="MFD2598837.1"/>
    <property type="molecule type" value="Genomic_DNA"/>
</dbReference>
<keyword evidence="1" id="KW-1133">Transmembrane helix</keyword>
<name>A0ABW5NLV4_9SPHI</name>
<dbReference type="Proteomes" id="UP001597393">
    <property type="component" value="Unassembled WGS sequence"/>
</dbReference>
<evidence type="ECO:0000313" key="3">
    <source>
        <dbReference type="Proteomes" id="UP001597393"/>
    </source>
</evidence>
<organism evidence="2 3">
    <name type="scientific">Sphingobacterium corticis</name>
    <dbReference type="NCBI Taxonomy" id="1812823"/>
    <lineage>
        <taxon>Bacteria</taxon>
        <taxon>Pseudomonadati</taxon>
        <taxon>Bacteroidota</taxon>
        <taxon>Sphingobacteriia</taxon>
        <taxon>Sphingobacteriales</taxon>
        <taxon>Sphingobacteriaceae</taxon>
        <taxon>Sphingobacterium</taxon>
    </lineage>
</organism>
<evidence type="ECO:0000256" key="1">
    <source>
        <dbReference type="SAM" id="Phobius"/>
    </source>
</evidence>
<keyword evidence="1" id="KW-0472">Membrane</keyword>
<keyword evidence="1" id="KW-0812">Transmembrane</keyword>
<reference evidence="3" key="1">
    <citation type="journal article" date="2019" name="Int. J. Syst. Evol. Microbiol.">
        <title>The Global Catalogue of Microorganisms (GCM) 10K type strain sequencing project: providing services to taxonomists for standard genome sequencing and annotation.</title>
        <authorList>
            <consortium name="The Broad Institute Genomics Platform"/>
            <consortium name="The Broad Institute Genome Sequencing Center for Infectious Disease"/>
            <person name="Wu L."/>
            <person name="Ma J."/>
        </authorList>
    </citation>
    <scope>NUCLEOTIDE SEQUENCE [LARGE SCALE GENOMIC DNA]</scope>
    <source>
        <strain evidence="3">KCTC 42248</strain>
    </source>
</reference>
<evidence type="ECO:0000313" key="2">
    <source>
        <dbReference type="EMBL" id="MFD2598837.1"/>
    </source>
</evidence>
<accession>A0ABW5NLV4</accession>
<protein>
    <recommendedName>
        <fullName evidence="4">DUF2759 domain-containing protein</fullName>
    </recommendedName>
</protein>
<keyword evidence="3" id="KW-1185">Reference proteome</keyword>
<sequence>MGNEFNWSAMDFVVAGCILILLTVGLVFIAKKINRKYRLVASAGFVLSIAIIWVEMAVGIFGSPLAGS</sequence>
<feature type="transmembrane region" description="Helical" evidence="1">
    <location>
        <begin position="12"/>
        <end position="30"/>
    </location>
</feature>
<proteinExistence type="predicted"/>
<feature type="transmembrane region" description="Helical" evidence="1">
    <location>
        <begin position="37"/>
        <end position="62"/>
    </location>
</feature>
<evidence type="ECO:0008006" key="4">
    <source>
        <dbReference type="Google" id="ProtNLM"/>
    </source>
</evidence>
<gene>
    <name evidence="2" type="ORF">ACFSQ3_07715</name>
</gene>